<dbReference type="InterPro" id="IPR002110">
    <property type="entry name" value="Ankyrin_rpt"/>
</dbReference>
<gene>
    <name evidence="4" type="ORF">GLAREA_00469</name>
</gene>
<organism evidence="4 5">
    <name type="scientific">Glarea lozoyensis (strain ATCC 20868 / MF5171)</name>
    <dbReference type="NCBI Taxonomy" id="1116229"/>
    <lineage>
        <taxon>Eukaryota</taxon>
        <taxon>Fungi</taxon>
        <taxon>Dikarya</taxon>
        <taxon>Ascomycota</taxon>
        <taxon>Pezizomycotina</taxon>
        <taxon>Leotiomycetes</taxon>
        <taxon>Helotiales</taxon>
        <taxon>Helotiaceae</taxon>
        <taxon>Glarea</taxon>
    </lineage>
</organism>
<dbReference type="SUPFAM" id="SSF48403">
    <property type="entry name" value="Ankyrin repeat"/>
    <property type="match status" value="1"/>
</dbReference>
<reference evidence="4 5" key="1">
    <citation type="journal article" date="2013" name="BMC Genomics">
        <title>Genomics-driven discovery of the pneumocandin biosynthetic gene cluster in the fungus Glarea lozoyensis.</title>
        <authorList>
            <person name="Chen L."/>
            <person name="Yue Q."/>
            <person name="Zhang X."/>
            <person name="Xiang M."/>
            <person name="Wang C."/>
            <person name="Li S."/>
            <person name="Che Y."/>
            <person name="Ortiz-Lopez F.J."/>
            <person name="Bills G.F."/>
            <person name="Liu X."/>
            <person name="An Z."/>
        </authorList>
    </citation>
    <scope>NUCLEOTIDE SEQUENCE [LARGE SCALE GENOMIC DNA]</scope>
    <source>
        <strain evidence="5">ATCC 20868 / MF5171</strain>
    </source>
</reference>
<dbReference type="SMART" id="SM00248">
    <property type="entry name" value="ANK"/>
    <property type="match status" value="6"/>
</dbReference>
<evidence type="ECO:0000256" key="2">
    <source>
        <dbReference type="ARBA" id="ARBA00023043"/>
    </source>
</evidence>
<dbReference type="HOGENOM" id="CLU_514875_0_0_1"/>
<dbReference type="PROSITE" id="PS50297">
    <property type="entry name" value="ANK_REP_REGION"/>
    <property type="match status" value="1"/>
</dbReference>
<accession>S3CWK8</accession>
<dbReference type="Proteomes" id="UP000016922">
    <property type="component" value="Unassembled WGS sequence"/>
</dbReference>
<dbReference type="EMBL" id="KE145367">
    <property type="protein sequence ID" value="EPE29309.1"/>
    <property type="molecule type" value="Genomic_DNA"/>
</dbReference>
<dbReference type="Pfam" id="PF12796">
    <property type="entry name" value="Ank_2"/>
    <property type="match status" value="1"/>
</dbReference>
<dbReference type="PROSITE" id="PS50088">
    <property type="entry name" value="ANK_REPEAT"/>
    <property type="match status" value="1"/>
</dbReference>
<evidence type="ECO:0000313" key="4">
    <source>
        <dbReference type="EMBL" id="EPE29309.1"/>
    </source>
</evidence>
<dbReference type="InterPro" id="IPR036770">
    <property type="entry name" value="Ankyrin_rpt-contain_sf"/>
</dbReference>
<keyword evidence="1" id="KW-0677">Repeat</keyword>
<dbReference type="PANTHER" id="PTHR24198:SF165">
    <property type="entry name" value="ANKYRIN REPEAT-CONTAINING PROTEIN-RELATED"/>
    <property type="match status" value="1"/>
</dbReference>
<dbReference type="PANTHER" id="PTHR24198">
    <property type="entry name" value="ANKYRIN REPEAT AND PROTEIN KINASE DOMAIN-CONTAINING PROTEIN"/>
    <property type="match status" value="1"/>
</dbReference>
<dbReference type="KEGG" id="glz:GLAREA_00469"/>
<sequence length="529" mass="58864">MRLIKGLKNKILGALKGKAHEESTAPKIAWVPAKHFKALKFEPSGFELPFICEDKVFPLLDLPLELVKVIISEVVTIQGSHRSVKLRIVNKLFDQLIVETVFSTKNASLLPNDSNPSYIPMQQTGRIAFAKILEQKLMQESARQSPLRRTIDGCINLLETLGPDSPENVDQRRIHYSSILCARAVNILSMGDAIRCLRAEDKTEIEEPRIGALILAAATGNNPVVQALVAQETVTNEDSATDDSSVTDRSWSWVRTGSVFFGCAMSAAAEYGHMGVVEIFLNFPLPSIYACIGAIRGGNKGMLEKLLDHYQDDPDSEDPMDDRQIMIACAAAVDQTSILDTLIKHISKSMSISRKQKALTHALYKAVCCSARSTTRFLLKSGVNINHNDDWSGNGIYLASKRGDLQTVKLLVEYGWEVQSGAYQYEEGMHVAAAKGHVDVVEFFLELGVDPNCRFPSVTPPSDSLDEEFWHPVDPRDPATINATRNGDFRMFCFLVMKGCRVDLENEFVSTPKQWLKRVEAWKENNFSV</sequence>
<evidence type="ECO:0000256" key="1">
    <source>
        <dbReference type="ARBA" id="ARBA00022737"/>
    </source>
</evidence>
<dbReference type="RefSeq" id="XP_008083418.1">
    <property type="nucleotide sequence ID" value="XM_008085227.1"/>
</dbReference>
<feature type="repeat" description="ANK" evidence="3">
    <location>
        <begin position="424"/>
        <end position="452"/>
    </location>
</feature>
<protein>
    <submittedName>
        <fullName evidence="4">Ankyrin repeat-containing protein</fullName>
    </submittedName>
</protein>
<dbReference type="Gene3D" id="1.25.40.20">
    <property type="entry name" value="Ankyrin repeat-containing domain"/>
    <property type="match status" value="1"/>
</dbReference>
<evidence type="ECO:0000256" key="3">
    <source>
        <dbReference type="PROSITE-ProRule" id="PRU00023"/>
    </source>
</evidence>
<name>S3CWK8_GLAL2</name>
<dbReference type="AlphaFoldDB" id="S3CWK8"/>
<keyword evidence="5" id="KW-1185">Reference proteome</keyword>
<evidence type="ECO:0000313" key="5">
    <source>
        <dbReference type="Proteomes" id="UP000016922"/>
    </source>
</evidence>
<dbReference type="GeneID" id="19459527"/>
<dbReference type="OrthoDB" id="265717at2759"/>
<keyword evidence="2 3" id="KW-0040">ANK repeat</keyword>
<proteinExistence type="predicted"/>